<comment type="caution">
    <text evidence="2">The sequence shown here is derived from an EMBL/GenBank/DDBJ whole genome shotgun (WGS) entry which is preliminary data.</text>
</comment>
<proteinExistence type="predicted"/>
<dbReference type="RefSeq" id="WP_142709212.1">
    <property type="nucleotide sequence ID" value="NZ_VIRS01000042.1"/>
</dbReference>
<sequence length="98" mass="10406">MSRHGVPRLRTALSWSATVGRQERGRPGLGSGPRVRHAPEGLPRQAADVRVAGAPVPFWRNFVARGPACGGYPGWLVVGPWIHGESGELRASEATSDG</sequence>
<dbReference type="InParanoid" id="A0A545AGA8"/>
<evidence type="ECO:0000313" key="3">
    <source>
        <dbReference type="Proteomes" id="UP000317982"/>
    </source>
</evidence>
<organism evidence="2 3">
    <name type="scientific">Cryptosporangium phraense</name>
    <dbReference type="NCBI Taxonomy" id="2593070"/>
    <lineage>
        <taxon>Bacteria</taxon>
        <taxon>Bacillati</taxon>
        <taxon>Actinomycetota</taxon>
        <taxon>Actinomycetes</taxon>
        <taxon>Cryptosporangiales</taxon>
        <taxon>Cryptosporangiaceae</taxon>
        <taxon>Cryptosporangium</taxon>
    </lineage>
</organism>
<name>A0A545AGA8_9ACTN</name>
<evidence type="ECO:0000256" key="1">
    <source>
        <dbReference type="SAM" id="MobiDB-lite"/>
    </source>
</evidence>
<dbReference type="Proteomes" id="UP000317982">
    <property type="component" value="Unassembled WGS sequence"/>
</dbReference>
<dbReference type="AlphaFoldDB" id="A0A545AGA8"/>
<accession>A0A545AGA8</accession>
<gene>
    <name evidence="2" type="ORF">FL583_35135</name>
</gene>
<protein>
    <submittedName>
        <fullName evidence="2">Uncharacterized protein</fullName>
    </submittedName>
</protein>
<dbReference type="OrthoDB" id="5240615at2"/>
<evidence type="ECO:0000313" key="2">
    <source>
        <dbReference type="EMBL" id="TQS40368.1"/>
    </source>
</evidence>
<reference evidence="2 3" key="1">
    <citation type="submission" date="2019-07" db="EMBL/GenBank/DDBJ databases">
        <title>Cryptosporangium phraense sp. nov., isolated from plant litter.</title>
        <authorList>
            <person name="Suriyachadkun C."/>
        </authorList>
    </citation>
    <scope>NUCLEOTIDE SEQUENCE [LARGE SCALE GENOMIC DNA]</scope>
    <source>
        <strain evidence="2 3">A-T 5661</strain>
    </source>
</reference>
<dbReference type="EMBL" id="VIRS01000042">
    <property type="protein sequence ID" value="TQS40368.1"/>
    <property type="molecule type" value="Genomic_DNA"/>
</dbReference>
<keyword evidence="3" id="KW-1185">Reference proteome</keyword>
<feature type="region of interest" description="Disordered" evidence="1">
    <location>
        <begin position="1"/>
        <end position="44"/>
    </location>
</feature>